<reference evidence="4 5" key="1">
    <citation type="submission" date="2016-07" db="EMBL/GenBank/DDBJ databases">
        <title>Multiple horizontal gene transfer events from other fungi enriched the ability of initially mycotrophic Trichoderma (Ascomycota) to feed on dead plant biomass.</title>
        <authorList>
            <consortium name="DOE Joint Genome Institute"/>
            <person name="Aerts A."/>
            <person name="Atanasova L."/>
            <person name="Chenthamara K."/>
            <person name="Zhang J."/>
            <person name="Grujic M."/>
            <person name="Henrissat B."/>
            <person name="Kuo A."/>
            <person name="Salamov A."/>
            <person name="Lipzen A."/>
            <person name="Labutti K."/>
            <person name="Barry K."/>
            <person name="Miao Y."/>
            <person name="Rahimi M.J."/>
            <person name="Shen Q."/>
            <person name="Grigoriev I.V."/>
            <person name="Kubicek C.P."/>
            <person name="Druzhinina I.S."/>
        </authorList>
    </citation>
    <scope>NUCLEOTIDE SEQUENCE [LARGE SCALE GENOMIC DNA]</scope>
    <source>
        <strain evidence="4 5">CBS 433.97</strain>
    </source>
</reference>
<organism evidence="4 5">
    <name type="scientific">Trichoderma asperellum (strain ATCC 204424 / CBS 433.97 / NBRC 101777)</name>
    <dbReference type="NCBI Taxonomy" id="1042311"/>
    <lineage>
        <taxon>Eukaryota</taxon>
        <taxon>Fungi</taxon>
        <taxon>Dikarya</taxon>
        <taxon>Ascomycota</taxon>
        <taxon>Pezizomycotina</taxon>
        <taxon>Sordariomycetes</taxon>
        <taxon>Hypocreomycetidae</taxon>
        <taxon>Hypocreales</taxon>
        <taxon>Hypocreaceae</taxon>
        <taxon>Trichoderma</taxon>
    </lineage>
</organism>
<name>A0A2T3Z1L3_TRIA4</name>
<dbReference type="PANTHER" id="PTHR47706:SF9">
    <property type="entry name" value="NMRA-LIKE DOMAIN-CONTAINING PROTEIN-RELATED"/>
    <property type="match status" value="1"/>
</dbReference>
<evidence type="ECO:0000259" key="3">
    <source>
        <dbReference type="Pfam" id="PF05368"/>
    </source>
</evidence>
<dbReference type="InterPro" id="IPR008030">
    <property type="entry name" value="NmrA-like"/>
</dbReference>
<dbReference type="PANTHER" id="PTHR47706">
    <property type="entry name" value="NMRA-LIKE FAMILY PROTEIN"/>
    <property type="match status" value="1"/>
</dbReference>
<evidence type="ECO:0000313" key="4">
    <source>
        <dbReference type="EMBL" id="PTB38701.1"/>
    </source>
</evidence>
<dbReference type="EMBL" id="KZ679265">
    <property type="protein sequence ID" value="PTB38701.1"/>
    <property type="molecule type" value="Genomic_DNA"/>
</dbReference>
<dbReference type="AlphaFoldDB" id="A0A2T3Z1L3"/>
<dbReference type="Proteomes" id="UP000240493">
    <property type="component" value="Unassembled WGS sequence"/>
</dbReference>
<keyword evidence="2" id="KW-0560">Oxidoreductase</keyword>
<dbReference type="InterPro" id="IPR036291">
    <property type="entry name" value="NAD(P)-bd_dom_sf"/>
</dbReference>
<dbReference type="Pfam" id="PF05368">
    <property type="entry name" value="NmrA"/>
    <property type="match status" value="1"/>
</dbReference>
<keyword evidence="5" id="KW-1185">Reference proteome</keyword>
<evidence type="ECO:0000256" key="2">
    <source>
        <dbReference type="ARBA" id="ARBA00023002"/>
    </source>
</evidence>
<sequence>MLMSQLIRNVVVFAASSSLGRALVEALQREGFTVSAMTRPSNSILYGPSVTMHRSEYDGFDALVSIFRGQDAVVSTTRTFASKYQLTAINAAAAAGVRRFLPSEYGGNTSLVGVTNYPPFAAEKKAIVDHLRTKESQEGRGTLGRDIDKGEVTIYDSGNQEYDTSTVDQNQTLSAMERIQGKAYKVSRDTSAAAIARGLEQLERGEVEARYHDLVTGTIYDPGHFTLFKDDEVSKWKKILQLNGNEDLDGVITEVLRKKHLI</sequence>
<dbReference type="InterPro" id="IPR051609">
    <property type="entry name" value="NmrA/Isoflavone_reductase-like"/>
</dbReference>
<dbReference type="Gene3D" id="3.40.50.720">
    <property type="entry name" value="NAD(P)-binding Rossmann-like Domain"/>
    <property type="match status" value="1"/>
</dbReference>
<accession>A0A2T3Z1L3</accession>
<keyword evidence="1" id="KW-0521">NADP</keyword>
<dbReference type="OrthoDB" id="9984533at2759"/>
<dbReference type="GO" id="GO:0016491">
    <property type="term" value="F:oxidoreductase activity"/>
    <property type="evidence" value="ECO:0007669"/>
    <property type="project" value="UniProtKB-KW"/>
</dbReference>
<protein>
    <recommendedName>
        <fullName evidence="3">NmrA-like domain-containing protein</fullName>
    </recommendedName>
</protein>
<evidence type="ECO:0000313" key="5">
    <source>
        <dbReference type="Proteomes" id="UP000240493"/>
    </source>
</evidence>
<gene>
    <name evidence="4" type="ORF">M441DRAFT_71057</name>
</gene>
<feature type="domain" description="NmrA-like" evidence="3">
    <location>
        <begin position="9"/>
        <end position="133"/>
    </location>
</feature>
<evidence type="ECO:0000256" key="1">
    <source>
        <dbReference type="ARBA" id="ARBA00022857"/>
    </source>
</evidence>
<dbReference type="SUPFAM" id="SSF51735">
    <property type="entry name" value="NAD(P)-binding Rossmann-fold domains"/>
    <property type="match status" value="1"/>
</dbReference>
<proteinExistence type="predicted"/>